<keyword evidence="1" id="KW-0732">Signal</keyword>
<dbReference type="EMBL" id="RQJO01000007">
    <property type="protein sequence ID" value="RRB07573.1"/>
    <property type="molecule type" value="Genomic_DNA"/>
</dbReference>
<keyword evidence="3" id="KW-1185">Reference proteome</keyword>
<dbReference type="Gene3D" id="2.60.120.1390">
    <property type="match status" value="1"/>
</dbReference>
<reference evidence="2 3" key="1">
    <citation type="submission" date="2018-11" db="EMBL/GenBank/DDBJ databases">
        <authorList>
            <person name="Zhou Z."/>
            <person name="Wang G."/>
        </authorList>
    </citation>
    <scope>NUCLEOTIDE SEQUENCE [LARGE SCALE GENOMIC DNA]</scope>
    <source>
        <strain evidence="2 3">KCTC52004</strain>
    </source>
</reference>
<dbReference type="RefSeq" id="WP_124872771.1">
    <property type="nucleotide sequence ID" value="NZ_RQJO01000007.1"/>
</dbReference>
<name>A0A3P1C3D0_9BACT</name>
<comment type="caution">
    <text evidence="2">The sequence shown here is derived from an EMBL/GenBank/DDBJ whole genome shotgun (WGS) entry which is preliminary data.</text>
</comment>
<dbReference type="Proteomes" id="UP000271925">
    <property type="component" value="Unassembled WGS sequence"/>
</dbReference>
<protein>
    <submittedName>
        <fullName evidence="2">DUF2961 domain-containing protein</fullName>
    </submittedName>
</protein>
<sequence>MSTSSFLKTLLVFIFAKNLAAQTVTLPTIPIGTDAYLQWDRIFYQRIGMRAYMRSTYDREGNNRAADASHFLYQEADDFNVSLDVKNPGVLYFVRTNHFHGSPWHYEVDGSDFLVRETATADPIDAKKKYTKTEFLPQNLFPYPLTWTWATTKGADLMWVPIPFAQSLRLAYSRTLYGTGYYIYHSFGKGIQHLSRPLSAWSQTAPDPKVLKLINASGSDLAPKGDSVKILKKTVSLKPNQTVELAAFSGSAQTIRALEFKIPLAQALDFGKCRLRITWDRRWAPSVDVPLDLFYGAGHLHNPQKKEYLVKGFPLSIRYDAQSVYLACYWPMPFFKHARLELQERQGKSVAPIQYTIKTVPFRGDSRLAAYFHATYSDIPAPVLGQDMTFLDTDQAEGGGPWSGNFVGMSWVFSRQGRLNTLEGDPRFFFDDSKTPQAWGTGSEEWGGGGDYWGGENMTIPFAGHPVGTTEKTAKSSLDLINSAYRFLIADYFPFGKRAVIRLEHGAQNSEDEHYSGVTYWYGAPVATLKLTDEFNVCNAADQVAHQYHSPTAEAPYPLVSRYELGPDTDIRSHFIPKTRSYNTSRLYFPAESDSVRIMKGSSRFVVDLDSLNLGVLLRRKFDYLYPNQQARVWIRDGRRNTDWQEAGTWYTAGSNTCYFSYPPGGPFSKGELAQSTPVVITSNRRWREEEFLIDRQLTSGISKLEIRLEWIPDAKPLFAGKAFPASSAWSEARYWVYCYQLP</sequence>
<dbReference type="AlphaFoldDB" id="A0A3P1C3D0"/>
<dbReference type="OrthoDB" id="2518538at2"/>
<feature type="signal peptide" evidence="1">
    <location>
        <begin position="1"/>
        <end position="20"/>
    </location>
</feature>
<evidence type="ECO:0000256" key="1">
    <source>
        <dbReference type="SAM" id="SignalP"/>
    </source>
</evidence>
<proteinExistence type="predicted"/>
<organism evidence="2 3">
    <name type="scientific">Larkinella rosea</name>
    <dbReference type="NCBI Taxonomy" id="2025312"/>
    <lineage>
        <taxon>Bacteria</taxon>
        <taxon>Pseudomonadati</taxon>
        <taxon>Bacteroidota</taxon>
        <taxon>Cytophagia</taxon>
        <taxon>Cytophagales</taxon>
        <taxon>Spirosomataceae</taxon>
        <taxon>Larkinella</taxon>
    </lineage>
</organism>
<dbReference type="InterPro" id="IPR021345">
    <property type="entry name" value="DUF2961"/>
</dbReference>
<evidence type="ECO:0000313" key="3">
    <source>
        <dbReference type="Proteomes" id="UP000271925"/>
    </source>
</evidence>
<accession>A0A3P1C3D0</accession>
<evidence type="ECO:0000313" key="2">
    <source>
        <dbReference type="EMBL" id="RRB07573.1"/>
    </source>
</evidence>
<feature type="chain" id="PRO_5018330219" evidence="1">
    <location>
        <begin position="21"/>
        <end position="743"/>
    </location>
</feature>
<gene>
    <name evidence="2" type="ORF">EHT25_07285</name>
</gene>
<dbReference type="Pfam" id="PF11175">
    <property type="entry name" value="DUF2961"/>
    <property type="match status" value="1"/>
</dbReference>